<dbReference type="RefSeq" id="XP_007830795.1">
    <property type="nucleotide sequence ID" value="XM_007832604.1"/>
</dbReference>
<proteinExistence type="predicted"/>
<reference evidence="4" key="1">
    <citation type="journal article" date="2015" name="BMC Genomics">
        <title>Genomic and transcriptomic analysis of the endophytic fungus Pestalotiopsis fici reveals its lifestyle and high potential for synthesis of natural products.</title>
        <authorList>
            <person name="Wang X."/>
            <person name="Zhang X."/>
            <person name="Liu L."/>
            <person name="Xiang M."/>
            <person name="Wang W."/>
            <person name="Sun X."/>
            <person name="Che Y."/>
            <person name="Guo L."/>
            <person name="Liu G."/>
            <person name="Guo L."/>
            <person name="Wang C."/>
            <person name="Yin W.B."/>
            <person name="Stadler M."/>
            <person name="Zhang X."/>
            <person name="Liu X."/>
        </authorList>
    </citation>
    <scope>NUCLEOTIDE SEQUENCE [LARGE SCALE GENOMIC DNA]</scope>
    <source>
        <strain evidence="4">W106-1 / CGMCC3.15140</strain>
    </source>
</reference>
<dbReference type="EMBL" id="KI912110">
    <property type="protein sequence ID" value="ETS85998.1"/>
    <property type="molecule type" value="Genomic_DNA"/>
</dbReference>
<keyword evidence="2" id="KW-0812">Transmembrane</keyword>
<protein>
    <submittedName>
        <fullName evidence="3">Uncharacterized protein</fullName>
    </submittedName>
</protein>
<keyword evidence="2" id="KW-0472">Membrane</keyword>
<evidence type="ECO:0000313" key="4">
    <source>
        <dbReference type="Proteomes" id="UP000030651"/>
    </source>
</evidence>
<dbReference type="Proteomes" id="UP000030651">
    <property type="component" value="Unassembled WGS sequence"/>
</dbReference>
<keyword evidence="4" id="KW-1185">Reference proteome</keyword>
<accession>W3XIV1</accession>
<dbReference type="HOGENOM" id="CLU_2085606_0_0_1"/>
<organism evidence="3 4">
    <name type="scientific">Pestalotiopsis fici (strain W106-1 / CGMCC3.15140)</name>
    <dbReference type="NCBI Taxonomy" id="1229662"/>
    <lineage>
        <taxon>Eukaryota</taxon>
        <taxon>Fungi</taxon>
        <taxon>Dikarya</taxon>
        <taxon>Ascomycota</taxon>
        <taxon>Pezizomycotina</taxon>
        <taxon>Sordariomycetes</taxon>
        <taxon>Xylariomycetidae</taxon>
        <taxon>Amphisphaeriales</taxon>
        <taxon>Sporocadaceae</taxon>
        <taxon>Pestalotiopsis</taxon>
    </lineage>
</organism>
<dbReference type="GeneID" id="19269036"/>
<name>W3XIV1_PESFW</name>
<feature type="region of interest" description="Disordered" evidence="1">
    <location>
        <begin position="96"/>
        <end position="117"/>
    </location>
</feature>
<evidence type="ECO:0000256" key="1">
    <source>
        <dbReference type="SAM" id="MobiDB-lite"/>
    </source>
</evidence>
<keyword evidence="2" id="KW-1133">Transmembrane helix</keyword>
<gene>
    <name evidence="3" type="ORF">PFICI_04023</name>
</gene>
<evidence type="ECO:0000313" key="3">
    <source>
        <dbReference type="EMBL" id="ETS85998.1"/>
    </source>
</evidence>
<dbReference type="InParanoid" id="W3XIV1"/>
<dbReference type="KEGG" id="pfy:PFICI_04023"/>
<evidence type="ECO:0000256" key="2">
    <source>
        <dbReference type="SAM" id="Phobius"/>
    </source>
</evidence>
<dbReference type="AlphaFoldDB" id="W3XIV1"/>
<sequence>MSNLSRKLDGDTDAATPGSFIASWIALPLGTYLASMVFLFVAWVNTSPEGGSFWAKAQRKITDAWKPAREVRSKFDFKRMRKLPFQLGKKSNGFLSRETRRSEGNDVELESGAGGGI</sequence>
<feature type="transmembrane region" description="Helical" evidence="2">
    <location>
        <begin position="20"/>
        <end position="44"/>
    </location>
</feature>